<dbReference type="AlphaFoldDB" id="K0SC54"/>
<comment type="caution">
    <text evidence="1">The sequence shown here is derived from an EMBL/GenBank/DDBJ whole genome shotgun (WGS) entry which is preliminary data.</text>
</comment>
<dbReference type="Proteomes" id="UP000266841">
    <property type="component" value="Unassembled WGS sequence"/>
</dbReference>
<dbReference type="EMBL" id="AGNL01018531">
    <property type="protein sequence ID" value="EJK62935.1"/>
    <property type="molecule type" value="Genomic_DNA"/>
</dbReference>
<sequence length="39" mass="4094">LVLDLGRYHRISLKVTGNALCSHFSSMRPLAAVGAKPGG</sequence>
<accession>K0SC54</accession>
<evidence type="ECO:0000313" key="1">
    <source>
        <dbReference type="EMBL" id="EJK62935.1"/>
    </source>
</evidence>
<keyword evidence="2" id="KW-1185">Reference proteome</keyword>
<name>K0SC54_THAOC</name>
<proteinExistence type="predicted"/>
<gene>
    <name evidence="1" type="ORF">THAOC_16431</name>
</gene>
<reference evidence="1 2" key="1">
    <citation type="journal article" date="2012" name="Genome Biol.">
        <title>Genome and low-iron response of an oceanic diatom adapted to chronic iron limitation.</title>
        <authorList>
            <person name="Lommer M."/>
            <person name="Specht M."/>
            <person name="Roy A.S."/>
            <person name="Kraemer L."/>
            <person name="Andreson R."/>
            <person name="Gutowska M.A."/>
            <person name="Wolf J."/>
            <person name="Bergner S.V."/>
            <person name="Schilhabel M.B."/>
            <person name="Klostermeier U.C."/>
            <person name="Beiko R.G."/>
            <person name="Rosenstiel P."/>
            <person name="Hippler M."/>
            <person name="Laroche J."/>
        </authorList>
    </citation>
    <scope>NUCLEOTIDE SEQUENCE [LARGE SCALE GENOMIC DNA]</scope>
    <source>
        <strain evidence="1 2">CCMP1005</strain>
    </source>
</reference>
<organism evidence="1 2">
    <name type="scientific">Thalassiosira oceanica</name>
    <name type="common">Marine diatom</name>
    <dbReference type="NCBI Taxonomy" id="159749"/>
    <lineage>
        <taxon>Eukaryota</taxon>
        <taxon>Sar</taxon>
        <taxon>Stramenopiles</taxon>
        <taxon>Ochrophyta</taxon>
        <taxon>Bacillariophyta</taxon>
        <taxon>Coscinodiscophyceae</taxon>
        <taxon>Thalassiosirophycidae</taxon>
        <taxon>Thalassiosirales</taxon>
        <taxon>Thalassiosiraceae</taxon>
        <taxon>Thalassiosira</taxon>
    </lineage>
</organism>
<evidence type="ECO:0000313" key="2">
    <source>
        <dbReference type="Proteomes" id="UP000266841"/>
    </source>
</evidence>
<feature type="non-terminal residue" evidence="1">
    <location>
        <position position="1"/>
    </location>
</feature>
<protein>
    <submittedName>
        <fullName evidence="1">Uncharacterized protein</fullName>
    </submittedName>
</protein>